<evidence type="ECO:0000313" key="2">
    <source>
        <dbReference type="Proteomes" id="UP000220959"/>
    </source>
</evidence>
<dbReference type="EMBL" id="NMTR01000017">
    <property type="protein sequence ID" value="PDX61199.1"/>
    <property type="molecule type" value="Genomic_DNA"/>
</dbReference>
<comment type="caution">
    <text evidence="1">The sequence shown here is derived from an EMBL/GenBank/DDBJ whole genome shotgun (WGS) entry which is preliminary data.</text>
</comment>
<evidence type="ECO:0000313" key="1">
    <source>
        <dbReference type="EMBL" id="PDX61199.1"/>
    </source>
</evidence>
<gene>
    <name evidence="1" type="ORF">CGS49_07205</name>
</gene>
<dbReference type="Proteomes" id="UP000220959">
    <property type="component" value="Unassembled WGS sequence"/>
</dbReference>
<accession>A0ACC9CZK8</accession>
<proteinExistence type="predicted"/>
<organism evidence="1 2">
    <name type="scientific">Faecalibacterium langellae</name>
    <dbReference type="NCBI Taxonomy" id="3435293"/>
    <lineage>
        <taxon>Bacteria</taxon>
        <taxon>Bacillati</taxon>
        <taxon>Bacillota</taxon>
        <taxon>Clostridia</taxon>
        <taxon>Eubacteriales</taxon>
        <taxon>Oscillospiraceae</taxon>
        <taxon>Faecalibacterium</taxon>
    </lineage>
</organism>
<name>A0ACC9CZK8_9FIRM</name>
<keyword evidence="2" id="KW-1185">Reference proteome</keyword>
<protein>
    <submittedName>
        <fullName evidence="1">Uncharacterized protein</fullName>
    </submittedName>
</protein>
<reference evidence="1 2" key="1">
    <citation type="journal article" date="2017" name="Front. Microbiol.">
        <title>New Insights into the Diversity of the Genus Faecalibacterium.</title>
        <authorList>
            <person name="Benevides L."/>
            <person name="Burman S."/>
            <person name="Martin R."/>
            <person name="Robert V."/>
            <person name="Thomas M."/>
            <person name="Miquel S."/>
            <person name="Chain F."/>
            <person name="Sokol H."/>
            <person name="Bermudez-Humaran L.G."/>
            <person name="Morrison M."/>
            <person name="Langella P."/>
            <person name="Azevedo V.A."/>
            <person name="Chatel J.M."/>
            <person name="Soares S."/>
        </authorList>
    </citation>
    <scope>NUCLEOTIDE SEQUENCE [LARGE SCALE GENOMIC DNA]</scope>
    <source>
        <strain evidence="2">CNCM I-4541</strain>
    </source>
</reference>
<sequence length="208" mass="23139">MNRADLKQRAKAQLGGSIFGSVWLYAVLVFFINALIQLVGGQIPLLGRVVGLLLTGPLSYGIAKMLLKQSRDGQAMNVAEMFDGFKDDFGGNFLLHLLMSIFIALWSLLLVVPGIIKALGWSMAYYIKVEHPEYTWKQCLDASTALTNGHKGDLFVLHLSFIGWYFVGSLCLGVGTLWVMPYHQATLTQCYHWLKSQQYSTYRPGGAV</sequence>